<dbReference type="InterPro" id="IPR027485">
    <property type="entry name" value="AMMECR1_N"/>
</dbReference>
<dbReference type="InterPro" id="IPR023473">
    <property type="entry name" value="AMMECR1"/>
</dbReference>
<dbReference type="PANTHER" id="PTHR13016:SF0">
    <property type="entry name" value="AMME SYNDROME CANDIDATE GENE 1 PROTEIN"/>
    <property type="match status" value="1"/>
</dbReference>
<evidence type="ECO:0000313" key="2">
    <source>
        <dbReference type="EMBL" id="KAG5417035.1"/>
    </source>
</evidence>
<comment type="caution">
    <text evidence="2">The sequence shown here is derived from an EMBL/GenBank/DDBJ whole genome shotgun (WGS) entry which is preliminary data.</text>
</comment>
<proteinExistence type="predicted"/>
<gene>
    <name evidence="2" type="ORF">I9W82_004668</name>
</gene>
<accession>A0A8H8D9N2</accession>
<dbReference type="RefSeq" id="XP_067546151.1">
    <property type="nucleotide sequence ID" value="XM_067693762.1"/>
</dbReference>
<dbReference type="AlphaFoldDB" id="A0A8H8D9N2"/>
<dbReference type="OrthoDB" id="24630at2759"/>
<dbReference type="PROSITE" id="PS51112">
    <property type="entry name" value="AMMECR1"/>
    <property type="match status" value="1"/>
</dbReference>
<feature type="domain" description="AMMECR1" evidence="1">
    <location>
        <begin position="1"/>
        <end position="204"/>
    </location>
</feature>
<sequence length="209" mass="23634">MSKALCCYAFETLVNKLSLESNKVPLKSYFQALHEDESKLPQSAPLFVTWNKNSQLRGCIGTFQSLPVESGVAKFTVSSAFQDPRFAPISAKEVASLEVDVTLLDKFQPISDYNDWTVGVHGLKLSFELDSEYYSGTFLPSVAEEQDWDKLTTLYYLLKKADYPVSKKSTEEFYSTGLKEGWLKLTKYEGLKAHVTYDDFVAIRESISE</sequence>
<dbReference type="PANTHER" id="PTHR13016">
    <property type="entry name" value="AMMECR1 HOMOLOG"/>
    <property type="match status" value="1"/>
</dbReference>
<evidence type="ECO:0000259" key="1">
    <source>
        <dbReference type="PROSITE" id="PS51112"/>
    </source>
</evidence>
<dbReference type="SUPFAM" id="SSF143447">
    <property type="entry name" value="AMMECR1-like"/>
    <property type="match status" value="1"/>
</dbReference>
<dbReference type="GeneID" id="93653297"/>
<reference evidence="2 3" key="1">
    <citation type="submission" date="2020-12" db="EMBL/GenBank/DDBJ databases">
        <title>Effect of drift, selection, and recombination on the evolution of hybrid genomes in Candida yeast pathogens.</title>
        <authorList>
            <person name="Mixao V."/>
            <person name="Ksiezopolska E."/>
            <person name="Saus E."/>
            <person name="Boekhout T."/>
            <person name="Gacser A."/>
            <person name="Gabaldon T."/>
        </authorList>
    </citation>
    <scope>NUCLEOTIDE SEQUENCE [LARGE SCALE GENOMIC DNA]</scope>
    <source>
        <strain evidence="2 3">BP57</strain>
    </source>
</reference>
<dbReference type="Gene3D" id="3.30.700.20">
    <property type="entry name" value="Hypothetical protein ph0010, domain 1"/>
    <property type="match status" value="1"/>
</dbReference>
<keyword evidence="3" id="KW-1185">Reference proteome</keyword>
<dbReference type="Pfam" id="PF01871">
    <property type="entry name" value="AMMECR1"/>
    <property type="match status" value="1"/>
</dbReference>
<dbReference type="Proteomes" id="UP000669133">
    <property type="component" value="Unassembled WGS sequence"/>
</dbReference>
<dbReference type="InterPro" id="IPR036071">
    <property type="entry name" value="AMMECR1_dom_sf"/>
</dbReference>
<name>A0A8H8D9N2_9ASCO</name>
<evidence type="ECO:0000313" key="3">
    <source>
        <dbReference type="Proteomes" id="UP000669133"/>
    </source>
</evidence>
<protein>
    <recommendedName>
        <fullName evidence="1">AMMECR1 domain-containing protein</fullName>
    </recommendedName>
</protein>
<dbReference type="EMBL" id="JAEOAQ010000007">
    <property type="protein sequence ID" value="KAG5417035.1"/>
    <property type="molecule type" value="Genomic_DNA"/>
</dbReference>
<dbReference type="InterPro" id="IPR002733">
    <property type="entry name" value="AMMECR1_domain"/>
</dbReference>
<organism evidence="2 3">
    <name type="scientific">Candida metapsilosis</name>
    <dbReference type="NCBI Taxonomy" id="273372"/>
    <lineage>
        <taxon>Eukaryota</taxon>
        <taxon>Fungi</taxon>
        <taxon>Dikarya</taxon>
        <taxon>Ascomycota</taxon>
        <taxon>Saccharomycotina</taxon>
        <taxon>Pichiomycetes</taxon>
        <taxon>Debaryomycetaceae</taxon>
        <taxon>Candida/Lodderomyces clade</taxon>
        <taxon>Candida</taxon>
    </lineage>
</organism>
<dbReference type="NCBIfam" id="TIGR00296">
    <property type="entry name" value="TIGR00296 family protein"/>
    <property type="match status" value="1"/>
</dbReference>